<dbReference type="OrthoDB" id="6385145at2"/>
<dbReference type="EMBL" id="QTTQ01000009">
    <property type="protein sequence ID" value="REE83382.1"/>
    <property type="molecule type" value="Genomic_DNA"/>
</dbReference>
<reference evidence="1 2" key="1">
    <citation type="submission" date="2018-08" db="EMBL/GenBank/DDBJ databases">
        <title>Genomic Encyclopedia of Type Strains, Phase III (KMG-III): the genomes of soil and plant-associated and newly described type strains.</title>
        <authorList>
            <person name="Whitman W."/>
        </authorList>
    </citation>
    <scope>NUCLEOTIDE SEQUENCE [LARGE SCALE GENOMIC DNA]</scope>
    <source>
        <strain evidence="1 2">325-5</strain>
    </source>
</reference>
<dbReference type="Proteomes" id="UP000256429">
    <property type="component" value="Unassembled WGS sequence"/>
</dbReference>
<dbReference type="AlphaFoldDB" id="A0A3D9S486"/>
<evidence type="ECO:0000313" key="2">
    <source>
        <dbReference type="Proteomes" id="UP000256429"/>
    </source>
</evidence>
<evidence type="ECO:0000313" key="1">
    <source>
        <dbReference type="EMBL" id="REE83382.1"/>
    </source>
</evidence>
<dbReference type="PROSITE" id="PS51257">
    <property type="entry name" value="PROKAR_LIPOPROTEIN"/>
    <property type="match status" value="1"/>
</dbReference>
<gene>
    <name evidence="1" type="ORF">BX611_0671</name>
</gene>
<accession>A0A3D9S486</accession>
<protein>
    <submittedName>
        <fullName evidence="1">Gluconate 2-dehydrogenase subunit 3-like protein</fullName>
    </submittedName>
</protein>
<proteinExistence type="predicted"/>
<dbReference type="Pfam" id="PF13618">
    <property type="entry name" value="Gluconate_2-dh3"/>
    <property type="match status" value="1"/>
</dbReference>
<organism evidence="1 2">
    <name type="scientific">Lutibacter oceani</name>
    <dbReference type="NCBI Taxonomy" id="1853311"/>
    <lineage>
        <taxon>Bacteria</taxon>
        <taxon>Pseudomonadati</taxon>
        <taxon>Bacteroidota</taxon>
        <taxon>Flavobacteriia</taxon>
        <taxon>Flavobacteriales</taxon>
        <taxon>Flavobacteriaceae</taxon>
        <taxon>Lutibacter</taxon>
    </lineage>
</organism>
<sequence length="192" mass="21154">MKRRDALKKIGLGTGFVVATPSLISLLQSCTSDAATWTPTFFTDEQGIVITALVDIILPKTDTPSASEVNVPQFMDKYADEVLDIEEQNRMKTAFGTLVAHIKTTYNKNLSKVNEDNYKDLLDNQMLFNEPATPNDQPMTISDLLNSIKWSAINAYKISETVGETVLAYDPVPGAYYCGDLQELTGGKAYSL</sequence>
<dbReference type="InterPro" id="IPR027056">
    <property type="entry name" value="Gluconate_2DH_su3"/>
</dbReference>
<dbReference type="RefSeq" id="WP_115878045.1">
    <property type="nucleotide sequence ID" value="NZ_QTTQ01000009.1"/>
</dbReference>
<comment type="caution">
    <text evidence="1">The sequence shown here is derived from an EMBL/GenBank/DDBJ whole genome shotgun (WGS) entry which is preliminary data.</text>
</comment>
<name>A0A3D9S486_9FLAO</name>
<keyword evidence="2" id="KW-1185">Reference proteome</keyword>